<keyword evidence="7" id="KW-1185">Reference proteome</keyword>
<proteinExistence type="inferred from homology"/>
<comment type="caution">
    <text evidence="6">The sequence shown here is derived from an EMBL/GenBank/DDBJ whole genome shotgun (WGS) entry which is preliminary data.</text>
</comment>
<name>A0ABV1TMD6_9ACTN</name>
<evidence type="ECO:0000313" key="7">
    <source>
        <dbReference type="Proteomes" id="UP001490365"/>
    </source>
</evidence>
<keyword evidence="3" id="KW-0012">Acyltransferase</keyword>
<reference evidence="6 7" key="1">
    <citation type="submission" date="2024-06" db="EMBL/GenBank/DDBJ databases">
        <title>The Natural Products Discovery Center: Release of the First 8490 Sequenced Strains for Exploring Actinobacteria Biosynthetic Diversity.</title>
        <authorList>
            <person name="Kalkreuter E."/>
            <person name="Kautsar S.A."/>
            <person name="Yang D."/>
            <person name="Bader C.D."/>
            <person name="Teijaro C.N."/>
            <person name="Fluegel L."/>
            <person name="Davis C.M."/>
            <person name="Simpson J.R."/>
            <person name="Lauterbach L."/>
            <person name="Steele A.D."/>
            <person name="Gui C."/>
            <person name="Meng S."/>
            <person name="Li G."/>
            <person name="Viehrig K."/>
            <person name="Ye F."/>
            <person name="Su P."/>
            <person name="Kiefer A.F."/>
            <person name="Nichols A."/>
            <person name="Cepeda A.J."/>
            <person name="Yan W."/>
            <person name="Fan B."/>
            <person name="Jiang Y."/>
            <person name="Adhikari A."/>
            <person name="Zheng C.-J."/>
            <person name="Schuster L."/>
            <person name="Cowan T.M."/>
            <person name="Smanski M.J."/>
            <person name="Chevrette M.G."/>
            <person name="De Carvalho L.P.S."/>
            <person name="Shen B."/>
        </authorList>
    </citation>
    <scope>NUCLEOTIDE SEQUENCE [LARGE SCALE GENOMIC DNA]</scope>
    <source>
        <strain evidence="6 7">NPDC001694</strain>
    </source>
</reference>
<evidence type="ECO:0000256" key="3">
    <source>
        <dbReference type="ARBA" id="ARBA00023315"/>
    </source>
</evidence>
<dbReference type="RefSeq" id="WP_351959303.1">
    <property type="nucleotide sequence ID" value="NZ_JBEOZM010000013.1"/>
</dbReference>
<dbReference type="InterPro" id="IPR016039">
    <property type="entry name" value="Thiolase-like"/>
</dbReference>
<comment type="similarity">
    <text evidence="1 4">Belongs to the thiolase-like superfamily. Beta-ketoacyl-ACP synthases family.</text>
</comment>
<evidence type="ECO:0000259" key="5">
    <source>
        <dbReference type="PROSITE" id="PS52004"/>
    </source>
</evidence>
<dbReference type="CDD" id="cd00832">
    <property type="entry name" value="CLF"/>
    <property type="match status" value="1"/>
</dbReference>
<dbReference type="InterPro" id="IPR020841">
    <property type="entry name" value="PKS_Beta-ketoAc_synthase_dom"/>
</dbReference>
<dbReference type="SMART" id="SM00825">
    <property type="entry name" value="PKS_KS"/>
    <property type="match status" value="1"/>
</dbReference>
<dbReference type="Proteomes" id="UP001490365">
    <property type="component" value="Unassembled WGS sequence"/>
</dbReference>
<dbReference type="EMBL" id="JBEOZM010000013">
    <property type="protein sequence ID" value="MER6270884.1"/>
    <property type="molecule type" value="Genomic_DNA"/>
</dbReference>
<evidence type="ECO:0000313" key="6">
    <source>
        <dbReference type="EMBL" id="MER6270884.1"/>
    </source>
</evidence>
<protein>
    <submittedName>
        <fullName evidence="6">Ketosynthase chain-length factor</fullName>
    </submittedName>
</protein>
<gene>
    <name evidence="6" type="ORF">ABT211_26860</name>
</gene>
<dbReference type="Gene3D" id="3.40.47.10">
    <property type="match status" value="2"/>
</dbReference>
<dbReference type="Pfam" id="PF00109">
    <property type="entry name" value="ketoacyl-synt"/>
    <property type="match status" value="1"/>
</dbReference>
<keyword evidence="2 4" id="KW-0808">Transferase</keyword>
<sequence>MTRTVVTGIGALAANGLGTQAFWAATREGRHGLGELTRFDVTKYPAKLAGEIRGFDVADHLPDRLLPQTDVSTRYALVAAGWALEDAKVDPASLVDYDMGVVTANALGGFEFTHREFHKLWTRGPQTVSVYESFAWFYAVNTGQISIRHGMRGPSSALVTEQAGGLDAIGHARRTVRRGTPLVVAGGVDSALDPWGWAAQIAGDRLSTSTDPGRAYLPFDRDADGYVPGEGGALLVLEDAEAALRRGAPDILGEIAGYASGFDPAPGSGRPPALRRTVEAALADAGVTAGQVDLVLADAVGVPGLDRAEAAALREVFGPGAVPVTAPKAGSGRTYAGGGSLDTAVALLAIRDGVIPPTPGTREVPAEYGIDLVRDRAREAAVRTVLVVARGLRGFNSAVVVRAWDSDAANDLS</sequence>
<dbReference type="PROSITE" id="PS52004">
    <property type="entry name" value="KS3_2"/>
    <property type="match status" value="1"/>
</dbReference>
<dbReference type="InterPro" id="IPR000794">
    <property type="entry name" value="Beta-ketoacyl_synthase"/>
</dbReference>
<dbReference type="Pfam" id="PF02801">
    <property type="entry name" value="Ketoacyl-synt_C"/>
    <property type="match status" value="1"/>
</dbReference>
<organism evidence="6 7">
    <name type="scientific">Streptomyces sp. 900105755</name>
    <dbReference type="NCBI Taxonomy" id="3154389"/>
    <lineage>
        <taxon>Bacteria</taxon>
        <taxon>Bacillati</taxon>
        <taxon>Actinomycetota</taxon>
        <taxon>Actinomycetes</taxon>
        <taxon>Kitasatosporales</taxon>
        <taxon>Streptomycetaceae</taxon>
        <taxon>Streptomyces</taxon>
    </lineage>
</organism>
<evidence type="ECO:0000256" key="1">
    <source>
        <dbReference type="ARBA" id="ARBA00008467"/>
    </source>
</evidence>
<dbReference type="InterPro" id="IPR014030">
    <property type="entry name" value="Ketoacyl_synth_N"/>
</dbReference>
<dbReference type="InterPro" id="IPR014031">
    <property type="entry name" value="Ketoacyl_synth_C"/>
</dbReference>
<accession>A0ABV1TMD6</accession>
<evidence type="ECO:0000256" key="2">
    <source>
        <dbReference type="ARBA" id="ARBA00022679"/>
    </source>
</evidence>
<dbReference type="PANTHER" id="PTHR11712:SF322">
    <property type="entry name" value="POLYKETIDE BETA-KETOACYL SYNTHASE 2-RELATED"/>
    <property type="match status" value="1"/>
</dbReference>
<feature type="domain" description="Ketosynthase family 3 (KS3)" evidence="5">
    <location>
        <begin position="1"/>
        <end position="403"/>
    </location>
</feature>
<evidence type="ECO:0000256" key="4">
    <source>
        <dbReference type="RuleBase" id="RU003694"/>
    </source>
</evidence>
<dbReference type="SUPFAM" id="SSF53901">
    <property type="entry name" value="Thiolase-like"/>
    <property type="match status" value="2"/>
</dbReference>
<dbReference type="PANTHER" id="PTHR11712">
    <property type="entry name" value="POLYKETIDE SYNTHASE-RELATED"/>
    <property type="match status" value="1"/>
</dbReference>